<comment type="caution">
    <text evidence="1">The sequence shown here is derived from an EMBL/GenBank/DDBJ whole genome shotgun (WGS) entry which is preliminary data.</text>
</comment>
<dbReference type="AlphaFoldDB" id="A0A4R6C019"/>
<dbReference type="OrthoDB" id="9822807at2"/>
<keyword evidence="2" id="KW-1185">Reference proteome</keyword>
<accession>A0A4R6C019</accession>
<reference evidence="1 2" key="1">
    <citation type="submission" date="2019-01" db="EMBL/GenBank/DDBJ databases">
        <title>Draft genome sequences of the type strains of six Macrococcus species.</title>
        <authorList>
            <person name="Mazhar S."/>
            <person name="Altermann E."/>
            <person name="Hill C."/>
            <person name="Mcauliffe O."/>
        </authorList>
    </citation>
    <scope>NUCLEOTIDE SEQUENCE [LARGE SCALE GENOMIC DNA]</scope>
    <source>
        <strain evidence="1 2">ATCC 51825</strain>
    </source>
</reference>
<protein>
    <submittedName>
        <fullName evidence="1">Uncharacterized protein</fullName>
    </submittedName>
</protein>
<dbReference type="Proteomes" id="UP000294843">
    <property type="component" value="Unassembled WGS sequence"/>
</dbReference>
<organism evidence="1 2">
    <name type="scientific">Macrococcus bovicus</name>
    <dbReference type="NCBI Taxonomy" id="69968"/>
    <lineage>
        <taxon>Bacteria</taxon>
        <taxon>Bacillati</taxon>
        <taxon>Bacillota</taxon>
        <taxon>Bacilli</taxon>
        <taxon>Bacillales</taxon>
        <taxon>Staphylococcaceae</taxon>
        <taxon>Macrococcus</taxon>
    </lineage>
</organism>
<dbReference type="RefSeq" id="WP_133451642.1">
    <property type="nucleotide sequence ID" value="NZ_SCWF01000005.1"/>
</dbReference>
<evidence type="ECO:0000313" key="2">
    <source>
        <dbReference type="Proteomes" id="UP000294843"/>
    </source>
</evidence>
<evidence type="ECO:0000313" key="1">
    <source>
        <dbReference type="EMBL" id="TDM14090.1"/>
    </source>
</evidence>
<name>A0A4R6C019_9STAP</name>
<gene>
    <name evidence="1" type="ORF">ERX55_05835</name>
</gene>
<dbReference type="EMBL" id="SCWF01000005">
    <property type="protein sequence ID" value="TDM14090.1"/>
    <property type="molecule type" value="Genomic_DNA"/>
</dbReference>
<sequence>MNYLPVPDSFNENEFSFANDPILKIYDSLSVIKRSLELIESEGLHEFEPVIMVQLRLLFLEQNESHERGKKQREKFSLLSLLNDFHITLDNNTLRFEEAKMFPKIALIYRDYDDMKNQSPYFYASSKCIVERNVYTYKEFIAQPLLKISDANGELKEKDIKHCIEVLVDKGQGAHYQHYLKKVHVDIIMRRNIISQTIGLAVISSLYEPIRDYLISNHMEPYLDRSKGSSFSIFRLTPKWNSEN</sequence>
<proteinExistence type="predicted"/>